<feature type="binding site" evidence="11">
    <location>
        <position position="535"/>
    </location>
    <ligand>
        <name>Zn(2+)</name>
        <dbReference type="ChEBI" id="CHEBI:29105"/>
        <label>2</label>
    </ligand>
</feature>
<keyword evidence="3 11" id="KW-0479">Metal-binding</keyword>
<sequence length="816" mass="94381">MNYFVEVILPLSLPQTFTYKVSEAEFLFLKPGMRVAVSFGKTKFYTGLVMQLHNNEPALYEAKEIHQIIDEKPIVSEIQLKHWQWIASYYMCSIGEVYKSALPSALLLESETLISSNKEVFINENELSDEEYLLFEALSQQSSIKISEAASIVNKRKVFPIIQQLLAKNIISLQEEMIEEYKPKLVRYIRLVSQFESNDKLEDLLQILKNAQKQKELLLSYFQLKASQKTPISVKQLTEYSDASSAIIKALIDKGIFEEYYIQHDRVSFDEVDENKIELSENQFQAFQEIKTSLEDKDVCLLHGITASGKTEVYIKLIEEFIQEGKQVLYLLPEIALTTQLVTRLTKYFGNKVAVFHSKYSNNERVEVWNQVLNNSEKAQIVIGARSALFLPFQNLGFVIVDEEHEQTFKQVDPAPRYHARDAAIVLANFHRAKVLLGSATPSVETYFNTQKEKYGLVELSKRFGNSILPEIHLVDLKDAYFRKKMTGHFSQSLIESITEALSLGEQVILFQNRRGYSPVIECMTCGHVPQCTQCDVSLTYHKFKNQLRCHYCGFTMAKPTRCHACSSIDLTSKGFGTEQIELELNTLFPNKNIKRMDQDTTRGKYAFEKLIDSFKNREIDILVGTQMLAKGLDFDNVSVVGILNADSMLYFPDFRAFERSYQMMTQVSGRAGRSEKRGKVIIQTYNPLHNTIQQVTNNNYLGMFKEQIYERYIYKYPPYYKLIKLTLKHKDFEKLKEGSMWLYQVLKQQFDIPVLGPEEPPVSKIRNEYIRTILIKIPQEYHLGNTKKTIQKILNSFDAISQYRSIKVVINVDYY</sequence>
<dbReference type="EC" id="5.6.2.4" evidence="11"/>
<evidence type="ECO:0000256" key="4">
    <source>
        <dbReference type="ARBA" id="ARBA00022741"/>
    </source>
</evidence>
<feature type="binding site" evidence="11">
    <location>
        <position position="563"/>
    </location>
    <ligand>
        <name>Zn(2+)</name>
        <dbReference type="ChEBI" id="CHEBI:29105"/>
        <label>1</label>
    </ligand>
</feature>
<evidence type="ECO:0000256" key="3">
    <source>
        <dbReference type="ARBA" id="ARBA00022723"/>
    </source>
</evidence>
<dbReference type="Pfam" id="PF18074">
    <property type="entry name" value="PriA_C"/>
    <property type="match status" value="1"/>
</dbReference>
<dbReference type="CDD" id="cd17929">
    <property type="entry name" value="DEXHc_priA"/>
    <property type="match status" value="1"/>
</dbReference>
<dbReference type="PROSITE" id="PS51192">
    <property type="entry name" value="HELICASE_ATP_BIND_1"/>
    <property type="match status" value="1"/>
</dbReference>
<evidence type="ECO:0000313" key="15">
    <source>
        <dbReference type="Proteomes" id="UP001500141"/>
    </source>
</evidence>
<evidence type="ECO:0000256" key="5">
    <source>
        <dbReference type="ARBA" id="ARBA00022801"/>
    </source>
</evidence>
<dbReference type="NCBIfam" id="TIGR00595">
    <property type="entry name" value="priA"/>
    <property type="match status" value="1"/>
</dbReference>
<evidence type="ECO:0000313" key="14">
    <source>
        <dbReference type="EMBL" id="GAA4768160.1"/>
    </source>
</evidence>
<dbReference type="InterPro" id="IPR040498">
    <property type="entry name" value="PriA_CRR"/>
</dbReference>
<evidence type="ECO:0000256" key="2">
    <source>
        <dbReference type="ARBA" id="ARBA00022705"/>
    </source>
</evidence>
<dbReference type="Pfam" id="PF17764">
    <property type="entry name" value="PriA_3primeBD"/>
    <property type="match status" value="1"/>
</dbReference>
<keyword evidence="9 11" id="KW-0238">DNA-binding</keyword>
<dbReference type="InterPro" id="IPR011545">
    <property type="entry name" value="DEAD/DEAH_box_helicase_dom"/>
</dbReference>
<feature type="binding site" evidence="11">
    <location>
        <position position="566"/>
    </location>
    <ligand>
        <name>Zn(2+)</name>
        <dbReference type="ChEBI" id="CHEBI:29105"/>
        <label>1</label>
    </ligand>
</feature>
<dbReference type="EMBL" id="BAABIP010000015">
    <property type="protein sequence ID" value="GAA4768160.1"/>
    <property type="molecule type" value="Genomic_DNA"/>
</dbReference>
<dbReference type="Gene3D" id="3.40.50.300">
    <property type="entry name" value="P-loop containing nucleotide triphosphate hydrolases"/>
    <property type="match status" value="2"/>
</dbReference>
<evidence type="ECO:0000256" key="11">
    <source>
        <dbReference type="HAMAP-Rule" id="MF_00983"/>
    </source>
</evidence>
<comment type="subunit">
    <text evidence="11">Component of the replication restart primosome.</text>
</comment>
<evidence type="ECO:0000256" key="6">
    <source>
        <dbReference type="ARBA" id="ARBA00022806"/>
    </source>
</evidence>
<dbReference type="PANTHER" id="PTHR30580:SF0">
    <property type="entry name" value="PRIMOSOMAL PROTEIN N"/>
    <property type="match status" value="1"/>
</dbReference>
<keyword evidence="6 11" id="KW-0347">Helicase</keyword>
<dbReference type="PANTHER" id="PTHR30580">
    <property type="entry name" value="PRIMOSOMAL PROTEIN N"/>
    <property type="match status" value="1"/>
</dbReference>
<keyword evidence="10 11" id="KW-0413">Isomerase</keyword>
<evidence type="ECO:0000256" key="10">
    <source>
        <dbReference type="ARBA" id="ARBA00023235"/>
    </source>
</evidence>
<evidence type="ECO:0000256" key="9">
    <source>
        <dbReference type="ARBA" id="ARBA00023125"/>
    </source>
</evidence>
<dbReference type="InterPro" id="IPR041236">
    <property type="entry name" value="PriA_C"/>
</dbReference>
<dbReference type="InterPro" id="IPR027417">
    <property type="entry name" value="P-loop_NTPase"/>
</dbReference>
<evidence type="ECO:0000259" key="12">
    <source>
        <dbReference type="PROSITE" id="PS51192"/>
    </source>
</evidence>
<evidence type="ECO:0000256" key="1">
    <source>
        <dbReference type="ARBA" id="ARBA00022515"/>
    </source>
</evidence>
<reference evidence="15" key="1">
    <citation type="journal article" date="2019" name="Int. J. Syst. Evol. Microbiol.">
        <title>The Global Catalogue of Microorganisms (GCM) 10K type strain sequencing project: providing services to taxonomists for standard genome sequencing and annotation.</title>
        <authorList>
            <consortium name="The Broad Institute Genomics Platform"/>
            <consortium name="The Broad Institute Genome Sequencing Center for Infectious Disease"/>
            <person name="Wu L."/>
            <person name="Ma J."/>
        </authorList>
    </citation>
    <scope>NUCLEOTIDE SEQUENCE [LARGE SCALE GENOMIC DNA]</scope>
    <source>
        <strain evidence="15">JCM 18198</strain>
    </source>
</reference>
<keyword evidence="7 11" id="KW-0862">Zinc</keyword>
<feature type="domain" description="Helicase C-terminal" evidence="13">
    <location>
        <begin position="536"/>
        <end position="713"/>
    </location>
</feature>
<dbReference type="InterPro" id="IPR005259">
    <property type="entry name" value="PriA"/>
</dbReference>
<dbReference type="InterPro" id="IPR001650">
    <property type="entry name" value="Helicase_C-like"/>
</dbReference>
<dbReference type="InterPro" id="IPR041222">
    <property type="entry name" value="PriA_3primeBD"/>
</dbReference>
<dbReference type="InterPro" id="IPR042115">
    <property type="entry name" value="PriA_3primeBD_sf"/>
</dbReference>
<feature type="binding site" evidence="11">
    <location>
        <position position="526"/>
    </location>
    <ligand>
        <name>Zn(2+)</name>
        <dbReference type="ChEBI" id="CHEBI:29105"/>
        <label>1</label>
    </ligand>
</feature>
<dbReference type="Pfam" id="PF00271">
    <property type="entry name" value="Helicase_C"/>
    <property type="match status" value="1"/>
</dbReference>
<comment type="caution">
    <text evidence="14">The sequence shown here is derived from an EMBL/GenBank/DDBJ whole genome shotgun (WGS) entry which is preliminary data.</text>
</comment>
<comment type="similarity">
    <text evidence="11">Belongs to the helicase family. PriA subfamily.</text>
</comment>
<dbReference type="CDD" id="cd18804">
    <property type="entry name" value="SF2_C_priA"/>
    <property type="match status" value="1"/>
</dbReference>
<keyword evidence="15" id="KW-1185">Reference proteome</keyword>
<dbReference type="SMART" id="SM00487">
    <property type="entry name" value="DEXDc"/>
    <property type="match status" value="1"/>
</dbReference>
<gene>
    <name evidence="11 14" type="primary">priA</name>
    <name evidence="14" type="ORF">GCM10023230_17530</name>
</gene>
<feature type="binding site" evidence="11">
    <location>
        <position position="550"/>
    </location>
    <ligand>
        <name>Zn(2+)</name>
        <dbReference type="ChEBI" id="CHEBI:29105"/>
        <label>2</label>
    </ligand>
</feature>
<feature type="binding site" evidence="11">
    <location>
        <position position="523"/>
    </location>
    <ligand>
        <name>Zn(2+)</name>
        <dbReference type="ChEBI" id="CHEBI:29105"/>
        <label>1</label>
    </ligand>
</feature>
<accession>A0ABP8ZXH1</accession>
<evidence type="ECO:0000256" key="8">
    <source>
        <dbReference type="ARBA" id="ARBA00022840"/>
    </source>
</evidence>
<proteinExistence type="inferred from homology"/>
<keyword evidence="1 11" id="KW-0639">Primosome</keyword>
<name>A0ABP8ZXH1_9FLAO</name>
<feature type="domain" description="Helicase ATP-binding" evidence="12">
    <location>
        <begin position="291"/>
        <end position="460"/>
    </location>
</feature>
<dbReference type="SMART" id="SM00490">
    <property type="entry name" value="HELICc"/>
    <property type="match status" value="1"/>
</dbReference>
<comment type="catalytic activity">
    <reaction evidence="11">
        <text>ATP + H2O = ADP + phosphate + H(+)</text>
        <dbReference type="Rhea" id="RHEA:13065"/>
        <dbReference type="ChEBI" id="CHEBI:15377"/>
        <dbReference type="ChEBI" id="CHEBI:15378"/>
        <dbReference type="ChEBI" id="CHEBI:30616"/>
        <dbReference type="ChEBI" id="CHEBI:43474"/>
        <dbReference type="ChEBI" id="CHEBI:456216"/>
        <dbReference type="EC" id="5.6.2.4"/>
    </reaction>
</comment>
<dbReference type="Pfam" id="PF18319">
    <property type="entry name" value="Zn_ribbon_PriA"/>
    <property type="match status" value="1"/>
</dbReference>
<dbReference type="InterPro" id="IPR014001">
    <property type="entry name" value="Helicase_ATP-bd"/>
</dbReference>
<comment type="function">
    <text evidence="11">Initiates the restart of stalled replication forks, which reloads the replicative helicase on sites other than the origin of replication. Recognizes and binds to abandoned replication forks and remodels them to uncover a helicase loading site. Promotes assembly of the primosome at these replication forks.</text>
</comment>
<keyword evidence="8 11" id="KW-0067">ATP-binding</keyword>
<organism evidence="14 15">
    <name type="scientific">Flavobacterium hankyongi</name>
    <dbReference type="NCBI Taxonomy" id="1176532"/>
    <lineage>
        <taxon>Bacteria</taxon>
        <taxon>Pseudomonadati</taxon>
        <taxon>Bacteroidota</taxon>
        <taxon>Flavobacteriia</taxon>
        <taxon>Flavobacteriales</taxon>
        <taxon>Flavobacteriaceae</taxon>
        <taxon>Flavobacterium</taxon>
    </lineage>
</organism>
<dbReference type="HAMAP" id="MF_00983">
    <property type="entry name" value="PriA"/>
    <property type="match status" value="1"/>
</dbReference>
<keyword evidence="2 11" id="KW-0235">DNA replication</keyword>
<evidence type="ECO:0000256" key="7">
    <source>
        <dbReference type="ARBA" id="ARBA00022833"/>
    </source>
</evidence>
<comment type="catalytic activity">
    <reaction evidence="11">
        <text>Couples ATP hydrolysis with the unwinding of duplex DNA by translocating in the 3'-5' direction.</text>
        <dbReference type="EC" id="5.6.2.4"/>
    </reaction>
</comment>
<dbReference type="Proteomes" id="UP001500141">
    <property type="component" value="Unassembled WGS sequence"/>
</dbReference>
<dbReference type="PROSITE" id="PS51194">
    <property type="entry name" value="HELICASE_CTER"/>
    <property type="match status" value="1"/>
</dbReference>
<keyword evidence="5 11" id="KW-0378">Hydrolase</keyword>
<feature type="binding site" evidence="11">
    <location>
        <position position="532"/>
    </location>
    <ligand>
        <name>Zn(2+)</name>
        <dbReference type="ChEBI" id="CHEBI:29105"/>
        <label>2</label>
    </ligand>
</feature>
<comment type="cofactor">
    <cofactor evidence="11">
        <name>Zn(2+)</name>
        <dbReference type="ChEBI" id="CHEBI:29105"/>
    </cofactor>
    <text evidence="11">Binds 2 zinc ions per subunit.</text>
</comment>
<dbReference type="SUPFAM" id="SSF52540">
    <property type="entry name" value="P-loop containing nucleoside triphosphate hydrolases"/>
    <property type="match status" value="1"/>
</dbReference>
<dbReference type="Pfam" id="PF00270">
    <property type="entry name" value="DEAD"/>
    <property type="match status" value="1"/>
</dbReference>
<evidence type="ECO:0000259" key="13">
    <source>
        <dbReference type="PROSITE" id="PS51194"/>
    </source>
</evidence>
<feature type="binding site" evidence="11">
    <location>
        <position position="553"/>
    </location>
    <ligand>
        <name>Zn(2+)</name>
        <dbReference type="ChEBI" id="CHEBI:29105"/>
        <label>2</label>
    </ligand>
</feature>
<keyword evidence="4 11" id="KW-0547">Nucleotide-binding</keyword>
<protein>
    <recommendedName>
        <fullName evidence="11">Replication restart protein PriA</fullName>
    </recommendedName>
    <alternativeName>
        <fullName evidence="11">ATP-dependent DNA helicase PriA</fullName>
        <ecNumber evidence="11">5.6.2.4</ecNumber>
    </alternativeName>
    <alternativeName>
        <fullName evidence="11">DNA 3'-5' helicase PriA</fullName>
    </alternativeName>
</protein>
<dbReference type="Gene3D" id="3.40.1440.60">
    <property type="entry name" value="PriA, 3(prime) DNA-binding domain"/>
    <property type="match status" value="1"/>
</dbReference>
<dbReference type="RefSeq" id="WP_264542061.1">
    <property type="nucleotide sequence ID" value="NZ_BAABIP010000015.1"/>
</dbReference>